<keyword evidence="4" id="KW-1185">Reference proteome</keyword>
<gene>
    <name evidence="3" type="ORF">DES45_11049</name>
</gene>
<comment type="caution">
    <text evidence="3">The sequence shown here is derived from an EMBL/GenBank/DDBJ whole genome shotgun (WGS) entry which is preliminary data.</text>
</comment>
<dbReference type="Proteomes" id="UP000254925">
    <property type="component" value="Unassembled WGS sequence"/>
</dbReference>
<dbReference type="Pfam" id="PF00582">
    <property type="entry name" value="Usp"/>
    <property type="match status" value="1"/>
</dbReference>
<reference evidence="3 4" key="1">
    <citation type="submission" date="2018-07" db="EMBL/GenBank/DDBJ databases">
        <title>Genomic Encyclopedia of Type Strains, Phase IV (KMG-IV): sequencing the most valuable type-strain genomes for metagenomic binning, comparative biology and taxonomic classification.</title>
        <authorList>
            <person name="Goeker M."/>
        </authorList>
    </citation>
    <scope>NUCLEOTIDE SEQUENCE [LARGE SCALE GENOMIC DNA]</scope>
    <source>
        <strain evidence="3 4">DSM 14364</strain>
    </source>
</reference>
<evidence type="ECO:0000259" key="2">
    <source>
        <dbReference type="Pfam" id="PF00582"/>
    </source>
</evidence>
<comment type="similarity">
    <text evidence="1">Belongs to the universal stress protein A family.</text>
</comment>
<dbReference type="CDD" id="cd00293">
    <property type="entry name" value="USP-like"/>
    <property type="match status" value="1"/>
</dbReference>
<dbReference type="RefSeq" id="WP_114772153.1">
    <property type="nucleotide sequence ID" value="NZ_QQBB01000010.1"/>
</dbReference>
<dbReference type="PROSITE" id="PS51257">
    <property type="entry name" value="PROKAR_LIPOPROTEIN"/>
    <property type="match status" value="1"/>
</dbReference>
<evidence type="ECO:0000256" key="1">
    <source>
        <dbReference type="ARBA" id="ARBA00008791"/>
    </source>
</evidence>
<evidence type="ECO:0000313" key="4">
    <source>
        <dbReference type="Proteomes" id="UP000254925"/>
    </source>
</evidence>
<sequence length="273" mass="28759">MAFKDLLVLAGASTEPASTYALWLAGACGATLTAAAPVTEPSVPAYVMAEMPDDVLDRIREDAEAAATAALEAVTAAARRTDLTLETLRFKATPNSVGDVLARAARCYDLTILPQPDPTGVDTSDIVEAVLFGSGRPLMIVPYIRARPDIRNVLVAWDGGEPAARAVSHALPVLEKARHVEILTIGEDAGSRPFLSGHDLARHLGRHGITAEPRHVVGGDIGVADLMLSHAADIGADLIVMGGYGHSRLREIVLGGATREILRSMTVPVLMSH</sequence>
<evidence type="ECO:0000313" key="3">
    <source>
        <dbReference type="EMBL" id="RDI55105.1"/>
    </source>
</evidence>
<dbReference type="OrthoDB" id="9804721at2"/>
<dbReference type="InterPro" id="IPR006016">
    <property type="entry name" value="UspA"/>
</dbReference>
<organism evidence="3 4">
    <name type="scientific">Microvirga subterranea</name>
    <dbReference type="NCBI Taxonomy" id="186651"/>
    <lineage>
        <taxon>Bacteria</taxon>
        <taxon>Pseudomonadati</taxon>
        <taxon>Pseudomonadota</taxon>
        <taxon>Alphaproteobacteria</taxon>
        <taxon>Hyphomicrobiales</taxon>
        <taxon>Methylobacteriaceae</taxon>
        <taxon>Microvirga</taxon>
    </lineage>
</organism>
<name>A0A370HDG5_9HYPH</name>
<accession>A0A370HDG5</accession>
<dbReference type="InterPro" id="IPR006015">
    <property type="entry name" value="Universal_stress_UspA"/>
</dbReference>
<dbReference type="SUPFAM" id="SSF52402">
    <property type="entry name" value="Adenine nucleotide alpha hydrolases-like"/>
    <property type="match status" value="2"/>
</dbReference>
<feature type="domain" description="UspA" evidence="2">
    <location>
        <begin position="151"/>
        <end position="271"/>
    </location>
</feature>
<dbReference type="AlphaFoldDB" id="A0A370HDG5"/>
<dbReference type="Gene3D" id="3.40.50.12370">
    <property type="match status" value="1"/>
</dbReference>
<dbReference type="PANTHER" id="PTHR46268:SF15">
    <property type="entry name" value="UNIVERSAL STRESS PROTEIN HP_0031"/>
    <property type="match status" value="1"/>
</dbReference>
<dbReference type="EMBL" id="QQBB01000010">
    <property type="protein sequence ID" value="RDI55105.1"/>
    <property type="molecule type" value="Genomic_DNA"/>
</dbReference>
<dbReference type="PANTHER" id="PTHR46268">
    <property type="entry name" value="STRESS RESPONSE PROTEIN NHAX"/>
    <property type="match status" value="1"/>
</dbReference>
<proteinExistence type="inferred from homology"/>
<protein>
    <submittedName>
        <fullName evidence="3">Nucleotide-binding universal stress UspA family protein</fullName>
    </submittedName>
</protein>
<dbReference type="PRINTS" id="PR01438">
    <property type="entry name" value="UNVRSLSTRESS"/>
</dbReference>